<comment type="caution">
    <text evidence="3">The sequence shown here is derived from an EMBL/GenBank/DDBJ whole genome shotgun (WGS) entry which is preliminary data.</text>
</comment>
<dbReference type="SMART" id="SM00256">
    <property type="entry name" value="FBOX"/>
    <property type="match status" value="1"/>
</dbReference>
<dbReference type="InterPro" id="IPR036047">
    <property type="entry name" value="F-box-like_dom_sf"/>
</dbReference>
<feature type="region of interest" description="Disordered" evidence="1">
    <location>
        <begin position="28"/>
        <end position="57"/>
    </location>
</feature>
<dbReference type="Proteomes" id="UP001203852">
    <property type="component" value="Unassembled WGS sequence"/>
</dbReference>
<feature type="domain" description="F-box" evidence="2">
    <location>
        <begin position="86"/>
        <end position="134"/>
    </location>
</feature>
<dbReference type="PROSITE" id="PS50181">
    <property type="entry name" value="FBOX"/>
    <property type="match status" value="1"/>
</dbReference>
<evidence type="ECO:0000259" key="2">
    <source>
        <dbReference type="PROSITE" id="PS50181"/>
    </source>
</evidence>
<organism evidence="3 4">
    <name type="scientific">Exophiala viscosa</name>
    <dbReference type="NCBI Taxonomy" id="2486360"/>
    <lineage>
        <taxon>Eukaryota</taxon>
        <taxon>Fungi</taxon>
        <taxon>Dikarya</taxon>
        <taxon>Ascomycota</taxon>
        <taxon>Pezizomycotina</taxon>
        <taxon>Eurotiomycetes</taxon>
        <taxon>Chaetothyriomycetidae</taxon>
        <taxon>Chaetothyriales</taxon>
        <taxon>Herpotrichiellaceae</taxon>
        <taxon>Exophiala</taxon>
    </lineage>
</organism>
<feature type="region of interest" description="Disordered" evidence="1">
    <location>
        <begin position="466"/>
        <end position="491"/>
    </location>
</feature>
<accession>A0AAN6IF54</accession>
<gene>
    <name evidence="3" type="ORF">EDD36DRAFT_179266</name>
</gene>
<dbReference type="EMBL" id="MU404352">
    <property type="protein sequence ID" value="KAI1615233.1"/>
    <property type="molecule type" value="Genomic_DNA"/>
</dbReference>
<reference evidence="3" key="1">
    <citation type="journal article" date="2022" name="bioRxiv">
        <title>Deciphering the potential niche of two novel black yeast fungi from a biological soil crust based on their genomes, phenotypes, and melanin regulation.</title>
        <authorList>
            <consortium name="DOE Joint Genome Institute"/>
            <person name="Carr E.C."/>
            <person name="Barton Q."/>
            <person name="Grambo S."/>
            <person name="Sullivan M."/>
            <person name="Renfro C.M."/>
            <person name="Kuo A."/>
            <person name="Pangilinan J."/>
            <person name="Lipzen A."/>
            <person name="Keymanesh K."/>
            <person name="Savage E."/>
            <person name="Barry K."/>
            <person name="Grigoriev I.V."/>
            <person name="Riekhof W.R."/>
            <person name="Harris S.S."/>
        </authorList>
    </citation>
    <scope>NUCLEOTIDE SEQUENCE</scope>
    <source>
        <strain evidence="3">JF 03-4F</strain>
    </source>
</reference>
<evidence type="ECO:0000313" key="3">
    <source>
        <dbReference type="EMBL" id="KAI1615233.1"/>
    </source>
</evidence>
<protein>
    <recommendedName>
        <fullName evidence="2">F-box domain-containing protein</fullName>
    </recommendedName>
</protein>
<proteinExistence type="predicted"/>
<feature type="compositionally biased region" description="Low complexity" evidence="1">
    <location>
        <begin position="46"/>
        <end position="57"/>
    </location>
</feature>
<dbReference type="SUPFAM" id="SSF81383">
    <property type="entry name" value="F-box domain"/>
    <property type="match status" value="1"/>
</dbReference>
<evidence type="ECO:0000313" key="4">
    <source>
        <dbReference type="Proteomes" id="UP001203852"/>
    </source>
</evidence>
<sequence>METQHRVGLNTMGVAGVLRRSSTVNFLDNGGSSGESSRRTSVVAESPSSRRPSLGGLSLRLSSRSKKSNATRDLDASAGIAAQRLGEAFFSLPEEIIIQVLCHLSLPDIFALRRTSRTVYSFLQANACPISRSLLQQCAYEHTPYTIEMNDPEVQAEYTYDYISTLYPQPLPSSSMDYLLQMLKRQNQIDKMLAVTMQFVQMRIYMIPGSPRFEDFRPYKTKLTRRMHLAAWTMYHFLEKYRDMLVHEHPKHRQQRQPVSSDQEPGHEDRNVLSCPSCAELVKSLLSTYPGTELIPAYHFYDLCRQHLRSLSRAPTYAGTIERRLRGWSRKSPTDTDLAQYVIFGGIPELSKLSMLKGSYSSRIELVGAFNDKVSSAPTTKRVTVATSAYSSLAESSAVSPASFYELTSALQPPLASVSYDSLAAVPDLEHFIIDSDEWVTTMFELVKPEDQIVSAFGFVQNILAGKKEPDPPSRRADDRRDNQRIEDGDFDFLAPVKDF</sequence>
<dbReference type="Pfam" id="PF00646">
    <property type="entry name" value="F-box"/>
    <property type="match status" value="1"/>
</dbReference>
<name>A0AAN6IF54_9EURO</name>
<dbReference type="CDD" id="cd09917">
    <property type="entry name" value="F-box_SF"/>
    <property type="match status" value="1"/>
</dbReference>
<feature type="region of interest" description="Disordered" evidence="1">
    <location>
        <begin position="248"/>
        <end position="270"/>
    </location>
</feature>
<evidence type="ECO:0000256" key="1">
    <source>
        <dbReference type="SAM" id="MobiDB-lite"/>
    </source>
</evidence>
<feature type="compositionally biased region" description="Basic and acidic residues" evidence="1">
    <location>
        <begin position="466"/>
        <end position="488"/>
    </location>
</feature>
<keyword evidence="4" id="KW-1185">Reference proteome</keyword>
<dbReference type="AlphaFoldDB" id="A0AAN6IF54"/>
<dbReference type="InterPro" id="IPR001810">
    <property type="entry name" value="F-box_dom"/>
</dbReference>